<comment type="caution">
    <text evidence="1">The sequence shown here is derived from an EMBL/GenBank/DDBJ whole genome shotgun (WGS) entry which is preliminary data.</text>
</comment>
<dbReference type="EMBL" id="VGIR01000109">
    <property type="protein sequence ID" value="MBM3332622.1"/>
    <property type="molecule type" value="Genomic_DNA"/>
</dbReference>
<sequence length="301" mass="33851">MSGLSRGRRTVSVVIGAGALIMACARSPMMRLIGPLREVTIISAQWDELEGTVRSILQEPVPTPQPEPEFKVRVGTAGKFDTYSKFRILLIIGTSSDTLIRQILGPRADSLSEGDFGLLKVPNPWQKGQFALIFIARDAAKLEPGLEVYAARIRQTLREIVLTQMAKAVYIEGVEKKPTEELSAKYSFTIDVPRRWLLNQDGAGDDFIYLYGHNPDRNVFVHWQDSTRSLLPESLSALRDRLTARYYDGDSIDLQFLRAETIAFLAGPCVRLSGIWRNDRDVIGGPFVNYSFNFRGRFYMA</sequence>
<protein>
    <submittedName>
        <fullName evidence="1">DUF4837 family protein</fullName>
    </submittedName>
</protein>
<dbReference type="Pfam" id="PF16125">
    <property type="entry name" value="DUF4837"/>
    <property type="match status" value="1"/>
</dbReference>
<dbReference type="AlphaFoldDB" id="A0A938BUF8"/>
<dbReference type="Proteomes" id="UP000779900">
    <property type="component" value="Unassembled WGS sequence"/>
</dbReference>
<gene>
    <name evidence="1" type="ORF">FJY68_12385</name>
</gene>
<feature type="non-terminal residue" evidence="1">
    <location>
        <position position="301"/>
    </location>
</feature>
<name>A0A938BUF8_UNCW3</name>
<evidence type="ECO:0000313" key="1">
    <source>
        <dbReference type="EMBL" id="MBM3332622.1"/>
    </source>
</evidence>
<organism evidence="1 2">
    <name type="scientific">candidate division WOR-3 bacterium</name>
    <dbReference type="NCBI Taxonomy" id="2052148"/>
    <lineage>
        <taxon>Bacteria</taxon>
        <taxon>Bacteria division WOR-3</taxon>
    </lineage>
</organism>
<reference evidence="1" key="1">
    <citation type="submission" date="2019-03" db="EMBL/GenBank/DDBJ databases">
        <title>Lake Tanganyika Metagenome-Assembled Genomes (MAGs).</title>
        <authorList>
            <person name="Tran P."/>
        </authorList>
    </citation>
    <scope>NUCLEOTIDE SEQUENCE</scope>
    <source>
        <strain evidence="1">K_DeepCast_150m_m2_040</strain>
    </source>
</reference>
<dbReference type="PROSITE" id="PS51257">
    <property type="entry name" value="PROKAR_LIPOPROTEIN"/>
    <property type="match status" value="1"/>
</dbReference>
<evidence type="ECO:0000313" key="2">
    <source>
        <dbReference type="Proteomes" id="UP000779900"/>
    </source>
</evidence>
<dbReference type="InterPro" id="IPR032286">
    <property type="entry name" value="DUF4837"/>
</dbReference>
<accession>A0A938BUF8</accession>
<proteinExistence type="predicted"/>